<organism evidence="14 16">
    <name type="scientific">Phytopseudomonas seleniipraecipitans</name>
    <dbReference type="NCBI Taxonomy" id="640205"/>
    <lineage>
        <taxon>Bacteria</taxon>
        <taxon>Pseudomonadati</taxon>
        <taxon>Pseudomonadota</taxon>
        <taxon>Gammaproteobacteria</taxon>
        <taxon>Pseudomonadales</taxon>
        <taxon>Pseudomonadaceae</taxon>
        <taxon>Phytopseudomonas</taxon>
    </lineage>
</organism>
<dbReference type="PANTHER" id="PTHR45825">
    <property type="entry name" value="GRANULE-BOUND STARCH SYNTHASE 1, CHLOROPLASTIC/AMYLOPLASTIC"/>
    <property type="match status" value="1"/>
</dbReference>
<sequence length="512" mass="55735">MGNAVAASRFDQSVLVETPLKPQSKITNLHAVKKKILFVSPELADLIKVGGLGDVSASLPRAMNADHDVRVLIPGYRQVMESGHAIRDVGSVPGHAALPPARIGCMTLPDGLVVYVLICPELYDRDGTPYGDSHGRDWQDNHIRFARLGLAAAEIAAGTACLSWCPEVVHANDWPAALTPAYMSWRGQTTPTVFTVHNLAYQGLCSLECSPELGLPSSACGHQGMEFYGRLSFLKAGLVYSDHVTTVSENYAREITTEEFGCGLEGMLQFKVKLNQLSGIPNGIDDSWDSLNDPHLVQGFEAHDWEAKRANTRHVERMFGLEQSDGPLFAVVSRLVQQKGIDLTLEIADAIVAQGGRIAIIGRGEEDLEEAVRELARRHPGRVGANVGFNEADARCMFAGSDFLLMPSRFEPCGLSQMYAQRFGSLPIARATGGLADTIEDGVTGFLFNETSSESYLEAVQRAMAVYRNPELLNAMRARAMASPLYWKQSVEPYAALYRKLLAAKKSGGKLV</sequence>
<feature type="binding site" evidence="11">
    <location>
        <position position="48"/>
    </location>
    <ligand>
        <name>ADP-alpha-D-glucose</name>
        <dbReference type="ChEBI" id="CHEBI:57498"/>
    </ligand>
</feature>
<feature type="domain" description="Starch synthase catalytic" evidence="13">
    <location>
        <begin position="35"/>
        <end position="269"/>
    </location>
</feature>
<name>A0A1G7T5A0_9GAMM</name>
<dbReference type="InterPro" id="IPR013534">
    <property type="entry name" value="Starch_synth_cat_dom"/>
</dbReference>
<comment type="function">
    <text evidence="2 11">Synthesizes alpha-1,4-glucan chains using ADP-glucose.</text>
</comment>
<dbReference type="EC" id="2.4.1.21" evidence="5 11"/>
<gene>
    <name evidence="11 15" type="primary">glgA</name>
    <name evidence="15" type="ORF">D16iCDA_03045</name>
    <name evidence="14" type="ORF">SAMN05216381_3656</name>
</gene>
<dbReference type="Pfam" id="PF00534">
    <property type="entry name" value="Glycos_transf_1"/>
    <property type="match status" value="1"/>
</dbReference>
<evidence type="ECO:0000256" key="3">
    <source>
        <dbReference type="ARBA" id="ARBA00004964"/>
    </source>
</evidence>
<dbReference type="InterPro" id="IPR001296">
    <property type="entry name" value="Glyco_trans_1"/>
</dbReference>
<evidence type="ECO:0000256" key="9">
    <source>
        <dbReference type="ARBA" id="ARBA00023056"/>
    </source>
</evidence>
<dbReference type="UniPathway" id="UPA00164"/>
<dbReference type="PANTHER" id="PTHR45825:SF8">
    <property type="entry name" value="GLYCOGEN SYNTHASE"/>
    <property type="match status" value="1"/>
</dbReference>
<reference evidence="14 16" key="1">
    <citation type="submission" date="2016-10" db="EMBL/GenBank/DDBJ databases">
        <authorList>
            <person name="de Groot N.N."/>
        </authorList>
    </citation>
    <scope>NUCLEOTIDE SEQUENCE [LARGE SCALE GENOMIC DNA]</scope>
    <source>
        <strain evidence="14 16">LMG 25475</strain>
    </source>
</reference>
<evidence type="ECO:0000256" key="8">
    <source>
        <dbReference type="ARBA" id="ARBA00022679"/>
    </source>
</evidence>
<evidence type="ECO:0000313" key="14">
    <source>
        <dbReference type="EMBL" id="SDG30455.1"/>
    </source>
</evidence>
<dbReference type="CDD" id="cd03791">
    <property type="entry name" value="GT5_Glycogen_synthase_DULL1-like"/>
    <property type="match status" value="1"/>
</dbReference>
<dbReference type="GO" id="GO:0009011">
    <property type="term" value="F:alpha-1,4-glucan glucosyltransferase (ADP-glucose donor) activity"/>
    <property type="evidence" value="ECO:0007669"/>
    <property type="project" value="UniProtKB-UniRule"/>
</dbReference>
<dbReference type="Pfam" id="PF08323">
    <property type="entry name" value="Glyco_transf_5"/>
    <property type="match status" value="1"/>
</dbReference>
<dbReference type="OrthoDB" id="9808590at2"/>
<evidence type="ECO:0000313" key="17">
    <source>
        <dbReference type="Proteomes" id="UP000887421"/>
    </source>
</evidence>
<evidence type="ECO:0000256" key="11">
    <source>
        <dbReference type="HAMAP-Rule" id="MF_00484"/>
    </source>
</evidence>
<comment type="pathway">
    <text evidence="3 11">Glycan biosynthesis; glycogen biosynthesis.</text>
</comment>
<dbReference type="HAMAP" id="MF_00484">
    <property type="entry name" value="Glycogen_synth"/>
    <property type="match status" value="1"/>
</dbReference>
<keyword evidence="17" id="KW-1185">Reference proteome</keyword>
<comment type="catalytic activity">
    <reaction evidence="1 11">
        <text>[(1-&gt;4)-alpha-D-glucosyl](n) + ADP-alpha-D-glucose = [(1-&gt;4)-alpha-D-glucosyl](n+1) + ADP + H(+)</text>
        <dbReference type="Rhea" id="RHEA:18189"/>
        <dbReference type="Rhea" id="RHEA-COMP:9584"/>
        <dbReference type="Rhea" id="RHEA-COMP:9587"/>
        <dbReference type="ChEBI" id="CHEBI:15378"/>
        <dbReference type="ChEBI" id="CHEBI:15444"/>
        <dbReference type="ChEBI" id="CHEBI:57498"/>
        <dbReference type="ChEBI" id="CHEBI:456216"/>
        <dbReference type="EC" id="2.4.1.21"/>
    </reaction>
</comment>
<dbReference type="EMBL" id="FNBM01000009">
    <property type="protein sequence ID" value="SDG30455.1"/>
    <property type="molecule type" value="Genomic_DNA"/>
</dbReference>
<dbReference type="STRING" id="640205.SAMN05216381_3656"/>
<evidence type="ECO:0000256" key="6">
    <source>
        <dbReference type="ARBA" id="ARBA00019935"/>
    </source>
</evidence>
<evidence type="ECO:0000256" key="10">
    <source>
        <dbReference type="ARBA" id="ARBA00031722"/>
    </source>
</evidence>
<keyword evidence="9 11" id="KW-0320">Glycogen biosynthesis</keyword>
<dbReference type="NCBIfam" id="NF001899">
    <property type="entry name" value="PRK00654.1-2"/>
    <property type="match status" value="1"/>
</dbReference>
<keyword evidence="7 11" id="KW-0328">Glycosyltransferase</keyword>
<dbReference type="AlphaFoldDB" id="A0A1G7T5A0"/>
<dbReference type="InterPro" id="IPR011835">
    <property type="entry name" value="GS/SS"/>
</dbReference>
<keyword evidence="8 11" id="KW-0808">Transferase</keyword>
<dbReference type="NCBIfam" id="TIGR02095">
    <property type="entry name" value="glgA"/>
    <property type="match status" value="1"/>
</dbReference>
<evidence type="ECO:0000256" key="4">
    <source>
        <dbReference type="ARBA" id="ARBA00010281"/>
    </source>
</evidence>
<comment type="similarity">
    <text evidence="4 11">Belongs to the glycosyltransferase 1 family. Bacterial/plant glycogen synthase subfamily.</text>
</comment>
<dbReference type="GO" id="GO:0004373">
    <property type="term" value="F:alpha-1,4-glucan glucosyltransferase (UDP-glucose donor) activity"/>
    <property type="evidence" value="ECO:0007669"/>
    <property type="project" value="InterPro"/>
</dbReference>
<dbReference type="RefSeq" id="WP_070883527.1">
    <property type="nucleotide sequence ID" value="NZ_CP076114.1"/>
</dbReference>
<evidence type="ECO:0000256" key="5">
    <source>
        <dbReference type="ARBA" id="ARBA00012588"/>
    </source>
</evidence>
<proteinExistence type="inferred from homology"/>
<dbReference type="Proteomes" id="UP000243378">
    <property type="component" value="Unassembled WGS sequence"/>
</dbReference>
<dbReference type="Gene3D" id="3.40.50.2000">
    <property type="entry name" value="Glycogen Phosphorylase B"/>
    <property type="match status" value="2"/>
</dbReference>
<accession>A0A1G7T5A0</accession>
<evidence type="ECO:0000259" key="13">
    <source>
        <dbReference type="Pfam" id="PF08323"/>
    </source>
</evidence>
<dbReference type="EMBL" id="CP076114">
    <property type="protein sequence ID" value="UUD64693.1"/>
    <property type="molecule type" value="Genomic_DNA"/>
</dbReference>
<evidence type="ECO:0000259" key="12">
    <source>
        <dbReference type="Pfam" id="PF00534"/>
    </source>
</evidence>
<dbReference type="NCBIfam" id="NF001901">
    <property type="entry name" value="PRK00654.1-5"/>
    <property type="match status" value="1"/>
</dbReference>
<evidence type="ECO:0000256" key="7">
    <source>
        <dbReference type="ARBA" id="ARBA00022676"/>
    </source>
</evidence>
<dbReference type="GO" id="GO:0005978">
    <property type="term" value="P:glycogen biosynthetic process"/>
    <property type="evidence" value="ECO:0007669"/>
    <property type="project" value="UniProtKB-UniRule"/>
</dbReference>
<protein>
    <recommendedName>
        <fullName evidence="6 11">Glycogen synthase</fullName>
        <ecNumber evidence="5 11">2.4.1.21</ecNumber>
    </recommendedName>
    <alternativeName>
        <fullName evidence="10 11">Starch [bacterial glycogen] synthase</fullName>
    </alternativeName>
</protein>
<evidence type="ECO:0000313" key="15">
    <source>
        <dbReference type="EMBL" id="UUD64693.1"/>
    </source>
</evidence>
<evidence type="ECO:0000313" key="16">
    <source>
        <dbReference type="Proteomes" id="UP000243378"/>
    </source>
</evidence>
<dbReference type="SUPFAM" id="SSF53756">
    <property type="entry name" value="UDP-Glycosyltransferase/glycogen phosphorylase"/>
    <property type="match status" value="1"/>
</dbReference>
<evidence type="ECO:0000256" key="2">
    <source>
        <dbReference type="ARBA" id="ARBA00002764"/>
    </source>
</evidence>
<evidence type="ECO:0000256" key="1">
    <source>
        <dbReference type="ARBA" id="ARBA00001478"/>
    </source>
</evidence>
<dbReference type="Proteomes" id="UP000887421">
    <property type="component" value="Chromosome"/>
</dbReference>
<feature type="domain" description="Glycosyl transferase family 1" evidence="12">
    <location>
        <begin position="322"/>
        <end position="478"/>
    </location>
</feature>
<reference evidence="15" key="2">
    <citation type="submission" date="2021-05" db="EMBL/GenBank/DDBJ databases">
        <title>Complete genome sequence of Pseudomonas seleniipraecipitans strain D1-6.</title>
        <authorList>
            <person name="Lafi F."/>
            <person name="Eida A."/>
            <person name="Alam I."/>
            <person name="Hert H."/>
            <person name="Saad M."/>
        </authorList>
    </citation>
    <scope>NUCLEOTIDE SEQUENCE</scope>
    <source>
        <strain evidence="15">D1-6</strain>
    </source>
</reference>